<dbReference type="InterPro" id="IPR023393">
    <property type="entry name" value="START-like_dom_sf"/>
</dbReference>
<dbReference type="KEGG" id="sus:Acid_4719"/>
<dbReference type="STRING" id="234267.Acid_4719"/>
<dbReference type="AlphaFoldDB" id="Q01XD7"/>
<dbReference type="SUPFAM" id="SSF55961">
    <property type="entry name" value="Bet v1-like"/>
    <property type="match status" value="1"/>
</dbReference>
<accession>Q01XD7</accession>
<sequence precursor="true">MKWVKIAGAVLAVLIVVPVLAVAIAGAGADSNRLTASIVIHQKPEAVWPWLYKPEKVKQWVTWLVEIRERGDGEPAVGQSSVWVMEDRNNGNARMEITGTVEAVEPNRRIAVKLSATEGFMGNTVYTLTPLPDGSTRLDSDSRYRFDNGFARFMTPVICWQAKKKMLSDLEQLRARVEGGV</sequence>
<dbReference type="Pfam" id="PF10604">
    <property type="entry name" value="Polyketide_cyc2"/>
    <property type="match status" value="1"/>
</dbReference>
<dbReference type="HOGENOM" id="CLU_1488116_0_0_0"/>
<dbReference type="InParanoid" id="Q01XD7"/>
<organism evidence="1">
    <name type="scientific">Solibacter usitatus (strain Ellin6076)</name>
    <dbReference type="NCBI Taxonomy" id="234267"/>
    <lineage>
        <taxon>Bacteria</taxon>
        <taxon>Pseudomonadati</taxon>
        <taxon>Acidobacteriota</taxon>
        <taxon>Terriglobia</taxon>
        <taxon>Bryobacterales</taxon>
        <taxon>Solibacteraceae</taxon>
        <taxon>Candidatus Solibacter</taxon>
    </lineage>
</organism>
<reference evidence="1" key="1">
    <citation type="submission" date="2006-10" db="EMBL/GenBank/DDBJ databases">
        <title>Complete sequence of Solibacter usitatus Ellin6076.</title>
        <authorList>
            <consortium name="US DOE Joint Genome Institute"/>
            <person name="Copeland A."/>
            <person name="Lucas S."/>
            <person name="Lapidus A."/>
            <person name="Barry K."/>
            <person name="Detter J.C."/>
            <person name="Glavina del Rio T."/>
            <person name="Hammon N."/>
            <person name="Israni S."/>
            <person name="Dalin E."/>
            <person name="Tice H."/>
            <person name="Pitluck S."/>
            <person name="Thompson L.S."/>
            <person name="Brettin T."/>
            <person name="Bruce D."/>
            <person name="Han C."/>
            <person name="Tapia R."/>
            <person name="Gilna P."/>
            <person name="Schmutz J."/>
            <person name="Larimer F."/>
            <person name="Land M."/>
            <person name="Hauser L."/>
            <person name="Kyrpides N."/>
            <person name="Mikhailova N."/>
            <person name="Janssen P.H."/>
            <person name="Kuske C.R."/>
            <person name="Richardson P."/>
        </authorList>
    </citation>
    <scope>NUCLEOTIDE SEQUENCE</scope>
    <source>
        <strain evidence="1">Ellin6076</strain>
    </source>
</reference>
<dbReference type="EMBL" id="CP000473">
    <property type="protein sequence ID" value="ABJ85678.1"/>
    <property type="molecule type" value="Genomic_DNA"/>
</dbReference>
<dbReference type="CDD" id="cd07812">
    <property type="entry name" value="SRPBCC"/>
    <property type="match status" value="1"/>
</dbReference>
<evidence type="ECO:0000313" key="1">
    <source>
        <dbReference type="EMBL" id="ABJ85678.1"/>
    </source>
</evidence>
<protein>
    <recommendedName>
        <fullName evidence="2">Polyketide cyclase/dehydrase</fullName>
    </recommendedName>
</protein>
<dbReference type="OrthoDB" id="129751at2"/>
<dbReference type="Gene3D" id="3.30.530.20">
    <property type="match status" value="1"/>
</dbReference>
<dbReference type="InterPro" id="IPR019587">
    <property type="entry name" value="Polyketide_cyclase/dehydratase"/>
</dbReference>
<evidence type="ECO:0008006" key="2">
    <source>
        <dbReference type="Google" id="ProtNLM"/>
    </source>
</evidence>
<name>Q01XD7_SOLUE</name>
<dbReference type="eggNOG" id="COG3832">
    <property type="taxonomic scope" value="Bacteria"/>
</dbReference>
<gene>
    <name evidence="1" type="ordered locus">Acid_4719</name>
</gene>
<proteinExistence type="predicted"/>